<evidence type="ECO:0008006" key="3">
    <source>
        <dbReference type="Google" id="ProtNLM"/>
    </source>
</evidence>
<name>A0A1N7JF40_9GAMM</name>
<protein>
    <recommendedName>
        <fullName evidence="3">PqqD family protein, HPr-rel-A system</fullName>
    </recommendedName>
</protein>
<dbReference type="Proteomes" id="UP000185999">
    <property type="component" value="Unassembled WGS sequence"/>
</dbReference>
<proteinExistence type="predicted"/>
<dbReference type="EMBL" id="FTOE01000001">
    <property type="protein sequence ID" value="SIS47965.1"/>
    <property type="molecule type" value="Genomic_DNA"/>
</dbReference>
<evidence type="ECO:0000313" key="1">
    <source>
        <dbReference type="EMBL" id="SIS47965.1"/>
    </source>
</evidence>
<gene>
    <name evidence="1" type="ORF">SAMN05421760_1011061</name>
</gene>
<dbReference type="AlphaFoldDB" id="A0A1N7JF40"/>
<accession>A0A1N7JF40</accession>
<dbReference type="STRING" id="619304.SAMN05421760_1011061"/>
<organism evidence="1 2">
    <name type="scientific">Neptunomonas antarctica</name>
    <dbReference type="NCBI Taxonomy" id="619304"/>
    <lineage>
        <taxon>Bacteria</taxon>
        <taxon>Pseudomonadati</taxon>
        <taxon>Pseudomonadota</taxon>
        <taxon>Gammaproteobacteria</taxon>
        <taxon>Oceanospirillales</taxon>
        <taxon>Oceanospirillaceae</taxon>
        <taxon>Neptunomonas</taxon>
    </lineage>
</organism>
<sequence length="92" mass="10410">MVYYSAVIDLSTALVANFDDMSVLHKPETDQLHVLSSPVVTLLRMVQGSRILEAEVLELIKENCFDVHPVSEEDCQQYLQLLVSQGIFEKTQ</sequence>
<keyword evidence="2" id="KW-1185">Reference proteome</keyword>
<dbReference type="RefSeq" id="WP_054343180.1">
    <property type="nucleotide sequence ID" value="NZ_FTOE01000001.1"/>
</dbReference>
<dbReference type="OrthoDB" id="9961124at2"/>
<reference evidence="2" key="1">
    <citation type="submission" date="2017-01" db="EMBL/GenBank/DDBJ databases">
        <authorList>
            <person name="Varghese N."/>
            <person name="Submissions S."/>
        </authorList>
    </citation>
    <scope>NUCLEOTIDE SEQUENCE [LARGE SCALE GENOMIC DNA]</scope>
    <source>
        <strain evidence="2">DSM 22306</strain>
    </source>
</reference>
<evidence type="ECO:0000313" key="2">
    <source>
        <dbReference type="Proteomes" id="UP000185999"/>
    </source>
</evidence>